<sequence length="104" mass="11061">MNKGELTDAKVPAIPKAKGNICKIVEDISLIKGHHLLLPEEGGNHPEHAPLKETPQGIIAGREGKGAARQLAQKGENAWHGNAGTWRKKAWKAATGAAHAQQPI</sequence>
<organism evidence="2 3">
    <name type="scientific">Coniophora puteana (strain RWD-64-598)</name>
    <name type="common">Brown rot fungus</name>
    <dbReference type="NCBI Taxonomy" id="741705"/>
    <lineage>
        <taxon>Eukaryota</taxon>
        <taxon>Fungi</taxon>
        <taxon>Dikarya</taxon>
        <taxon>Basidiomycota</taxon>
        <taxon>Agaricomycotina</taxon>
        <taxon>Agaricomycetes</taxon>
        <taxon>Agaricomycetidae</taxon>
        <taxon>Boletales</taxon>
        <taxon>Coniophorineae</taxon>
        <taxon>Coniophoraceae</taxon>
        <taxon>Coniophora</taxon>
    </lineage>
</organism>
<proteinExistence type="predicted"/>
<dbReference type="GeneID" id="19203758"/>
<reference evidence="3" key="1">
    <citation type="journal article" date="2012" name="Science">
        <title>The Paleozoic origin of enzymatic lignin decomposition reconstructed from 31 fungal genomes.</title>
        <authorList>
            <person name="Floudas D."/>
            <person name="Binder M."/>
            <person name="Riley R."/>
            <person name="Barry K."/>
            <person name="Blanchette R.A."/>
            <person name="Henrissat B."/>
            <person name="Martinez A.T."/>
            <person name="Otillar R."/>
            <person name="Spatafora J.W."/>
            <person name="Yadav J.S."/>
            <person name="Aerts A."/>
            <person name="Benoit I."/>
            <person name="Boyd A."/>
            <person name="Carlson A."/>
            <person name="Copeland A."/>
            <person name="Coutinho P.M."/>
            <person name="de Vries R.P."/>
            <person name="Ferreira P."/>
            <person name="Findley K."/>
            <person name="Foster B."/>
            <person name="Gaskell J."/>
            <person name="Glotzer D."/>
            <person name="Gorecki P."/>
            <person name="Heitman J."/>
            <person name="Hesse C."/>
            <person name="Hori C."/>
            <person name="Igarashi K."/>
            <person name="Jurgens J.A."/>
            <person name="Kallen N."/>
            <person name="Kersten P."/>
            <person name="Kohler A."/>
            <person name="Kuees U."/>
            <person name="Kumar T.K.A."/>
            <person name="Kuo A."/>
            <person name="LaButti K."/>
            <person name="Larrondo L.F."/>
            <person name="Lindquist E."/>
            <person name="Ling A."/>
            <person name="Lombard V."/>
            <person name="Lucas S."/>
            <person name="Lundell T."/>
            <person name="Martin R."/>
            <person name="McLaughlin D.J."/>
            <person name="Morgenstern I."/>
            <person name="Morin E."/>
            <person name="Murat C."/>
            <person name="Nagy L.G."/>
            <person name="Nolan M."/>
            <person name="Ohm R.A."/>
            <person name="Patyshakuliyeva A."/>
            <person name="Rokas A."/>
            <person name="Ruiz-Duenas F.J."/>
            <person name="Sabat G."/>
            <person name="Salamov A."/>
            <person name="Samejima M."/>
            <person name="Schmutz J."/>
            <person name="Slot J.C."/>
            <person name="St John F."/>
            <person name="Stenlid J."/>
            <person name="Sun H."/>
            <person name="Sun S."/>
            <person name="Syed K."/>
            <person name="Tsang A."/>
            <person name="Wiebenga A."/>
            <person name="Young D."/>
            <person name="Pisabarro A."/>
            <person name="Eastwood D.C."/>
            <person name="Martin F."/>
            <person name="Cullen D."/>
            <person name="Grigoriev I.V."/>
            <person name="Hibbett D.S."/>
        </authorList>
    </citation>
    <scope>NUCLEOTIDE SEQUENCE [LARGE SCALE GENOMIC DNA]</scope>
    <source>
        <strain evidence="3">RWD-64-598 SS2</strain>
    </source>
</reference>
<dbReference type="RefSeq" id="XP_007772578.1">
    <property type="nucleotide sequence ID" value="XM_007774388.1"/>
</dbReference>
<name>A0A5M3MD23_CONPW</name>
<evidence type="ECO:0000256" key="1">
    <source>
        <dbReference type="SAM" id="MobiDB-lite"/>
    </source>
</evidence>
<dbReference type="Proteomes" id="UP000053558">
    <property type="component" value="Unassembled WGS sequence"/>
</dbReference>
<feature type="compositionally biased region" description="Low complexity" evidence="1">
    <location>
        <begin position="92"/>
        <end position="104"/>
    </location>
</feature>
<protein>
    <submittedName>
        <fullName evidence="2">Uncharacterized protein</fullName>
    </submittedName>
</protein>
<dbReference type="AlphaFoldDB" id="A0A5M3MD23"/>
<comment type="caution">
    <text evidence="2">The sequence shown here is derived from an EMBL/GenBank/DDBJ whole genome shotgun (WGS) entry which is preliminary data.</text>
</comment>
<accession>A0A5M3MD23</accession>
<feature type="region of interest" description="Disordered" evidence="1">
    <location>
        <begin position="62"/>
        <end position="104"/>
    </location>
</feature>
<gene>
    <name evidence="2" type="ORF">CONPUDRAFT_157406</name>
</gene>
<evidence type="ECO:0000313" key="2">
    <source>
        <dbReference type="EMBL" id="EIW77139.1"/>
    </source>
</evidence>
<dbReference type="EMBL" id="JH711584">
    <property type="protein sequence ID" value="EIW77139.1"/>
    <property type="molecule type" value="Genomic_DNA"/>
</dbReference>
<dbReference type="KEGG" id="cput:CONPUDRAFT_157406"/>
<keyword evidence="3" id="KW-1185">Reference proteome</keyword>
<evidence type="ECO:0000313" key="3">
    <source>
        <dbReference type="Proteomes" id="UP000053558"/>
    </source>
</evidence>